<dbReference type="PANTHER" id="PTHR45586:SF1">
    <property type="entry name" value="LIPOPOLYSACCHARIDE ASSEMBLY PROTEIN B"/>
    <property type="match status" value="1"/>
</dbReference>
<protein>
    <submittedName>
        <fullName evidence="4">Uncharacterized protein</fullName>
    </submittedName>
</protein>
<dbReference type="PROSITE" id="PS50005">
    <property type="entry name" value="TPR"/>
    <property type="match status" value="2"/>
</dbReference>
<dbReference type="Gene3D" id="1.25.40.10">
    <property type="entry name" value="Tetratricopeptide repeat domain"/>
    <property type="match status" value="1"/>
</dbReference>
<keyword evidence="1" id="KW-0677">Repeat</keyword>
<dbReference type="Pfam" id="PF13432">
    <property type="entry name" value="TPR_16"/>
    <property type="match status" value="2"/>
</dbReference>
<keyword evidence="2" id="KW-0802">TPR repeat</keyword>
<evidence type="ECO:0000256" key="3">
    <source>
        <dbReference type="SAM" id="Phobius"/>
    </source>
</evidence>
<gene>
    <name evidence="4" type="ORF">METZ01_LOCUS122886</name>
</gene>
<dbReference type="InterPro" id="IPR019734">
    <property type="entry name" value="TPR_rpt"/>
</dbReference>
<keyword evidence="3" id="KW-1133">Transmembrane helix</keyword>
<dbReference type="InterPro" id="IPR011990">
    <property type="entry name" value="TPR-like_helical_dom_sf"/>
</dbReference>
<dbReference type="EMBL" id="UINC01016906">
    <property type="protein sequence ID" value="SVA70032.1"/>
    <property type="molecule type" value="Genomic_DNA"/>
</dbReference>
<dbReference type="InterPro" id="IPR051012">
    <property type="entry name" value="CellSynth/LPSAsmb/PSIAsmb"/>
</dbReference>
<keyword evidence="3" id="KW-0472">Membrane</keyword>
<accession>A0A381Y008</accession>
<dbReference type="SUPFAM" id="SSF48452">
    <property type="entry name" value="TPR-like"/>
    <property type="match status" value="1"/>
</dbReference>
<dbReference type="SMART" id="SM00028">
    <property type="entry name" value="TPR"/>
    <property type="match status" value="3"/>
</dbReference>
<name>A0A381Y008_9ZZZZ</name>
<sequence>MDLTYLYLGLALAAGAGIFLYFSPFRAAKKPKTDTLFTEALNAMVRGDKGRAVRLLRDVVKQDSDHVRAYLQLGNIMRDDHPQQAIKIHQSLTVRPNLSSELRVDIHRALANDYEQIGQNVKAKKEAEQVLTFEKRNLWALKFLVRIAETNQNWDEAASWTKQMQKVTGKNNEDAVAKFDVYKGLDRLKKGQLDEAKSFFQKAVKASPELGLSYRYLGDVFEQTRDLVKAVENWETFAGKDLENGSKVFGKIESALFDLGRYSEVENFYRRILELDPSNFEAVIRLANVLEEKGEDGAALSLVEEAIDPGSTDVRSDIMKLKLSLSTSTPVELAHQIDTILEKLSDTDRD</sequence>
<dbReference type="AlphaFoldDB" id="A0A381Y008"/>
<organism evidence="4">
    <name type="scientific">marine metagenome</name>
    <dbReference type="NCBI Taxonomy" id="408172"/>
    <lineage>
        <taxon>unclassified sequences</taxon>
        <taxon>metagenomes</taxon>
        <taxon>ecological metagenomes</taxon>
    </lineage>
</organism>
<proteinExistence type="predicted"/>
<keyword evidence="3" id="KW-0812">Transmembrane</keyword>
<dbReference type="PANTHER" id="PTHR45586">
    <property type="entry name" value="TPR REPEAT-CONTAINING PROTEIN PA4667"/>
    <property type="match status" value="1"/>
</dbReference>
<evidence type="ECO:0000313" key="4">
    <source>
        <dbReference type="EMBL" id="SVA70032.1"/>
    </source>
</evidence>
<evidence type="ECO:0000256" key="1">
    <source>
        <dbReference type="ARBA" id="ARBA00022737"/>
    </source>
</evidence>
<reference evidence="4" key="1">
    <citation type="submission" date="2018-05" db="EMBL/GenBank/DDBJ databases">
        <authorList>
            <person name="Lanie J.A."/>
            <person name="Ng W.-L."/>
            <person name="Kazmierczak K.M."/>
            <person name="Andrzejewski T.M."/>
            <person name="Davidsen T.M."/>
            <person name="Wayne K.J."/>
            <person name="Tettelin H."/>
            <person name="Glass J.I."/>
            <person name="Rusch D."/>
            <person name="Podicherti R."/>
            <person name="Tsui H.-C.T."/>
            <person name="Winkler M.E."/>
        </authorList>
    </citation>
    <scope>NUCLEOTIDE SEQUENCE</scope>
</reference>
<feature type="transmembrane region" description="Helical" evidence="3">
    <location>
        <begin position="6"/>
        <end position="22"/>
    </location>
</feature>
<evidence type="ECO:0000256" key="2">
    <source>
        <dbReference type="ARBA" id="ARBA00022803"/>
    </source>
</evidence>